<feature type="domain" description="HSF-type DNA-binding" evidence="10">
    <location>
        <begin position="12"/>
        <end position="79"/>
    </location>
</feature>
<evidence type="ECO:0000256" key="1">
    <source>
        <dbReference type="ARBA" id="ARBA00004123"/>
    </source>
</evidence>
<keyword evidence="7" id="KW-0804">Transcription</keyword>
<evidence type="ECO:0000256" key="4">
    <source>
        <dbReference type="ARBA" id="ARBA00023015"/>
    </source>
</evidence>
<dbReference type="GO" id="GO:0034605">
    <property type="term" value="P:cellular response to heat"/>
    <property type="evidence" value="ECO:0007669"/>
    <property type="project" value="TreeGrafter"/>
</dbReference>
<dbReference type="GO" id="GO:0003700">
    <property type="term" value="F:DNA-binding transcription factor activity"/>
    <property type="evidence" value="ECO:0007669"/>
    <property type="project" value="InterPro"/>
</dbReference>
<dbReference type="AlphaFoldDB" id="A0A2N9EDG6"/>
<comment type="subcellular location">
    <subcellularLocation>
        <location evidence="1">Nucleus</location>
    </subcellularLocation>
</comment>
<sequence length="87" mass="9886">MVKKSAENGSDSVAPFLKKCYEMVDDEATASIISWGQTSNSFVILDMTEFSVQLLPKYFKHSNFSSFMRQLNIYVSLPFALWVLFCG</sequence>
<keyword evidence="4" id="KW-0805">Transcription regulation</keyword>
<evidence type="ECO:0000256" key="3">
    <source>
        <dbReference type="ARBA" id="ARBA00022553"/>
    </source>
</evidence>
<evidence type="ECO:0000256" key="9">
    <source>
        <dbReference type="RuleBase" id="RU004020"/>
    </source>
</evidence>
<gene>
    <name evidence="11" type="ORF">FSB_LOCUS481</name>
</gene>
<protein>
    <recommendedName>
        <fullName evidence="10">HSF-type DNA-binding domain-containing protein</fullName>
    </recommendedName>
</protein>
<dbReference type="PRINTS" id="PR00056">
    <property type="entry name" value="HSFDOMAIN"/>
</dbReference>
<evidence type="ECO:0000256" key="8">
    <source>
        <dbReference type="ARBA" id="ARBA00023242"/>
    </source>
</evidence>
<proteinExistence type="inferred from homology"/>
<dbReference type="Pfam" id="PF00447">
    <property type="entry name" value="HSF_DNA-bind"/>
    <property type="match status" value="1"/>
</dbReference>
<accession>A0A2N9EDG6</accession>
<reference evidence="11" key="1">
    <citation type="submission" date="2018-02" db="EMBL/GenBank/DDBJ databases">
        <authorList>
            <person name="Cohen D.B."/>
            <person name="Kent A.D."/>
        </authorList>
    </citation>
    <scope>NUCLEOTIDE SEQUENCE</scope>
</reference>
<evidence type="ECO:0000256" key="6">
    <source>
        <dbReference type="ARBA" id="ARBA00023125"/>
    </source>
</evidence>
<keyword evidence="3" id="KW-0597">Phosphoprotein</keyword>
<evidence type="ECO:0000256" key="5">
    <source>
        <dbReference type="ARBA" id="ARBA00023016"/>
    </source>
</evidence>
<evidence type="ECO:0000259" key="10">
    <source>
        <dbReference type="SMART" id="SM00415"/>
    </source>
</evidence>
<dbReference type="FunFam" id="1.10.10.10:FF:000037">
    <property type="entry name" value="Heat stress transcription factor B-4"/>
    <property type="match status" value="1"/>
</dbReference>
<dbReference type="GO" id="GO:0006357">
    <property type="term" value="P:regulation of transcription by RNA polymerase II"/>
    <property type="evidence" value="ECO:0007669"/>
    <property type="project" value="TreeGrafter"/>
</dbReference>
<dbReference type="SMART" id="SM00415">
    <property type="entry name" value="HSF"/>
    <property type="match status" value="1"/>
</dbReference>
<comment type="subunit">
    <text evidence="2">Homotrimer.</text>
</comment>
<dbReference type="SUPFAM" id="SSF46785">
    <property type="entry name" value="Winged helix' DNA-binding domain"/>
    <property type="match status" value="1"/>
</dbReference>
<evidence type="ECO:0000256" key="2">
    <source>
        <dbReference type="ARBA" id="ARBA00011233"/>
    </source>
</evidence>
<dbReference type="Gene3D" id="1.10.10.10">
    <property type="entry name" value="Winged helix-like DNA-binding domain superfamily/Winged helix DNA-binding domain"/>
    <property type="match status" value="1"/>
</dbReference>
<dbReference type="InterPro" id="IPR036390">
    <property type="entry name" value="WH_DNA-bd_sf"/>
</dbReference>
<organism evidence="11">
    <name type="scientific">Fagus sylvatica</name>
    <name type="common">Beechnut</name>
    <dbReference type="NCBI Taxonomy" id="28930"/>
    <lineage>
        <taxon>Eukaryota</taxon>
        <taxon>Viridiplantae</taxon>
        <taxon>Streptophyta</taxon>
        <taxon>Embryophyta</taxon>
        <taxon>Tracheophyta</taxon>
        <taxon>Spermatophyta</taxon>
        <taxon>Magnoliopsida</taxon>
        <taxon>eudicotyledons</taxon>
        <taxon>Gunneridae</taxon>
        <taxon>Pentapetalae</taxon>
        <taxon>rosids</taxon>
        <taxon>fabids</taxon>
        <taxon>Fagales</taxon>
        <taxon>Fagaceae</taxon>
        <taxon>Fagus</taxon>
    </lineage>
</organism>
<dbReference type="InterPro" id="IPR036388">
    <property type="entry name" value="WH-like_DNA-bd_sf"/>
</dbReference>
<keyword evidence="5" id="KW-0346">Stress response</keyword>
<dbReference type="PANTHER" id="PTHR10015">
    <property type="entry name" value="HEAT SHOCK TRANSCRIPTION FACTOR"/>
    <property type="match status" value="1"/>
</dbReference>
<comment type="similarity">
    <text evidence="9">Belongs to the HSF family.</text>
</comment>
<name>A0A2N9EDG6_FAGSY</name>
<dbReference type="EMBL" id="OIVN01000014">
    <property type="protein sequence ID" value="SPC72599.1"/>
    <property type="molecule type" value="Genomic_DNA"/>
</dbReference>
<dbReference type="PANTHER" id="PTHR10015:SF325">
    <property type="entry name" value="HEAT STRESS TRANSCRIPTION FACTOR A-8"/>
    <property type="match status" value="1"/>
</dbReference>
<evidence type="ECO:0000256" key="7">
    <source>
        <dbReference type="ARBA" id="ARBA00023163"/>
    </source>
</evidence>
<dbReference type="GO" id="GO:0000978">
    <property type="term" value="F:RNA polymerase II cis-regulatory region sequence-specific DNA binding"/>
    <property type="evidence" value="ECO:0007669"/>
    <property type="project" value="TreeGrafter"/>
</dbReference>
<evidence type="ECO:0000313" key="11">
    <source>
        <dbReference type="EMBL" id="SPC72599.1"/>
    </source>
</evidence>
<keyword evidence="6" id="KW-0238">DNA-binding</keyword>
<dbReference type="GO" id="GO:0005634">
    <property type="term" value="C:nucleus"/>
    <property type="evidence" value="ECO:0007669"/>
    <property type="project" value="UniProtKB-SubCell"/>
</dbReference>
<dbReference type="InterPro" id="IPR000232">
    <property type="entry name" value="HSF_DNA-bd"/>
</dbReference>
<keyword evidence="8" id="KW-0539">Nucleus</keyword>